<dbReference type="GO" id="GO:0033104">
    <property type="term" value="C:type VI protein secretion system complex"/>
    <property type="evidence" value="ECO:0007669"/>
    <property type="project" value="InterPro"/>
</dbReference>
<dbReference type="InterPro" id="IPR041408">
    <property type="entry name" value="Hcp_Tssd"/>
</dbReference>
<dbReference type="EMBL" id="BKCF01000002">
    <property type="protein sequence ID" value="GEQ86166.1"/>
    <property type="molecule type" value="Genomic_DNA"/>
</dbReference>
<dbReference type="Pfam" id="PF17642">
    <property type="entry name" value="TssD"/>
    <property type="match status" value="1"/>
</dbReference>
<proteinExistence type="predicted"/>
<sequence length="133" mass="15448">MSFLAKIIIEDDEMNVLFCSYEFSQKVDHSGRAIEMVRSGLINVMIESTNNTNLTHWMLNPYEFKKGKIVFYKRDVMSSNKTLIFDDAVCVFYKETFDAENAVPMKTEIQISARVLELNDAKHSEVWTSKKFT</sequence>
<dbReference type="Proteomes" id="UP000326994">
    <property type="component" value="Unassembled WGS sequence"/>
</dbReference>
<organism evidence="1 2">
    <name type="scientific">Patiriisocius marinistellae</name>
    <dbReference type="NCBI Taxonomy" id="2494560"/>
    <lineage>
        <taxon>Bacteria</taxon>
        <taxon>Pseudomonadati</taxon>
        <taxon>Bacteroidota</taxon>
        <taxon>Flavobacteriia</taxon>
        <taxon>Flavobacteriales</taxon>
        <taxon>Flavobacteriaceae</taxon>
        <taxon>Patiriisocius</taxon>
    </lineage>
</organism>
<evidence type="ECO:0000313" key="1">
    <source>
        <dbReference type="EMBL" id="GEQ86166.1"/>
    </source>
</evidence>
<dbReference type="RefSeq" id="WP_151894092.1">
    <property type="nucleotide sequence ID" value="NZ_BKCF01000002.1"/>
</dbReference>
<dbReference type="OrthoDB" id="955509at2"/>
<keyword evidence="2" id="KW-1185">Reference proteome</keyword>
<accession>A0A5J4G112</accession>
<evidence type="ECO:0000313" key="2">
    <source>
        <dbReference type="Proteomes" id="UP000326994"/>
    </source>
</evidence>
<protein>
    <submittedName>
        <fullName evidence="1">Uncharacterized protein</fullName>
    </submittedName>
</protein>
<reference evidence="1 2" key="1">
    <citation type="submission" date="2019-08" db="EMBL/GenBank/DDBJ databases">
        <title>Ulvibacter marinistellae sp. nov., isolated from a starfish, Patiria pectinifera.</title>
        <authorList>
            <person name="Kawano K."/>
            <person name="Ushijima N."/>
            <person name="Kihara M."/>
            <person name="Itoh H."/>
        </authorList>
    </citation>
    <scope>NUCLEOTIDE SEQUENCE [LARGE SCALE GENOMIC DNA]</scope>
    <source>
        <strain evidence="1 2">KK4</strain>
    </source>
</reference>
<gene>
    <name evidence="1" type="ORF">ULMS_16740</name>
</gene>
<comment type="caution">
    <text evidence="1">The sequence shown here is derived from an EMBL/GenBank/DDBJ whole genome shotgun (WGS) entry which is preliminary data.</text>
</comment>
<name>A0A5J4G112_9FLAO</name>
<dbReference type="AlphaFoldDB" id="A0A5J4G112"/>